<dbReference type="GO" id="GO:0005882">
    <property type="term" value="C:intermediate filament"/>
    <property type="evidence" value="ECO:0007669"/>
    <property type="project" value="UniProtKB-KW"/>
</dbReference>
<dbReference type="PANTHER" id="PTHR45721:SF11">
    <property type="entry name" value="LAMIN DM0-RELATED"/>
    <property type="match status" value="1"/>
</dbReference>
<organism evidence="5 6">
    <name type="scientific">Candidula unifasciata</name>
    <dbReference type="NCBI Taxonomy" id="100452"/>
    <lineage>
        <taxon>Eukaryota</taxon>
        <taxon>Metazoa</taxon>
        <taxon>Spiralia</taxon>
        <taxon>Lophotrochozoa</taxon>
        <taxon>Mollusca</taxon>
        <taxon>Gastropoda</taxon>
        <taxon>Heterobranchia</taxon>
        <taxon>Euthyneura</taxon>
        <taxon>Panpulmonata</taxon>
        <taxon>Eupulmonata</taxon>
        <taxon>Stylommatophora</taxon>
        <taxon>Helicina</taxon>
        <taxon>Helicoidea</taxon>
        <taxon>Geomitridae</taxon>
        <taxon>Candidula</taxon>
    </lineage>
</organism>
<dbReference type="Proteomes" id="UP000678393">
    <property type="component" value="Unassembled WGS sequence"/>
</dbReference>
<feature type="coiled-coil region" evidence="3">
    <location>
        <begin position="19"/>
        <end position="174"/>
    </location>
</feature>
<comment type="caution">
    <text evidence="5">The sequence shown here is derived from an EMBL/GenBank/DDBJ whole genome shotgun (WGS) entry which is preliminary data.</text>
</comment>
<dbReference type="OrthoDB" id="102442at2759"/>
<dbReference type="GO" id="GO:0031507">
    <property type="term" value="P:heterochromatin formation"/>
    <property type="evidence" value="ECO:0007669"/>
    <property type="project" value="TreeGrafter"/>
</dbReference>
<dbReference type="PANTHER" id="PTHR45721">
    <property type="entry name" value="LAMIN DM0-RELATED"/>
    <property type="match status" value="1"/>
</dbReference>
<keyword evidence="1" id="KW-0403">Intermediate filament</keyword>
<sequence>MDSRGGVNGVCTNLTSSTRIQEKEELQRLNDRFSAYTARVRLLNQHPNNVDWSAFRNSTKILEEEITNLKKLYENELDALRKEIEAGAIERGALHAQNNKQQKYIGDLKDRLNVETDKNSRLLDEINTLQRRIGNLEAAVKDAHIAAQRPQEEVEQLQRTVDSLSRELDQCKQRSEQKIVSKQKCEERLQQVLRKVEFSDQVQNHQIKDYQNRLDAAAATNLSLEARIRELSCPDLSVNEVLKQVREAAEAELRKYQAESENQYVKNLSALKAQIDCDADTIQRLSQEKTELIGNIGELQAKIWNLEGQVANLQQQKQTLQETVTFERKQ</sequence>
<evidence type="ECO:0000256" key="2">
    <source>
        <dbReference type="ARBA" id="ARBA00023054"/>
    </source>
</evidence>
<keyword evidence="2 3" id="KW-0175">Coiled coil</keyword>
<evidence type="ECO:0000256" key="1">
    <source>
        <dbReference type="ARBA" id="ARBA00022754"/>
    </source>
</evidence>
<feature type="coiled-coil region" evidence="3">
    <location>
        <begin position="207"/>
        <end position="330"/>
    </location>
</feature>
<dbReference type="Pfam" id="PF00038">
    <property type="entry name" value="Filament"/>
    <property type="match status" value="1"/>
</dbReference>
<accession>A0A8S3ZBS7</accession>
<proteinExistence type="predicted"/>
<evidence type="ECO:0000313" key="5">
    <source>
        <dbReference type="EMBL" id="CAG5125325.1"/>
    </source>
</evidence>
<protein>
    <recommendedName>
        <fullName evidence="4">IF rod domain-containing protein</fullName>
    </recommendedName>
</protein>
<feature type="domain" description="IF rod" evidence="4">
    <location>
        <begin position="21"/>
        <end position="329"/>
    </location>
</feature>
<name>A0A8S3ZBS7_9EUPU</name>
<dbReference type="InterPro" id="IPR039008">
    <property type="entry name" value="IF_rod_dom"/>
</dbReference>
<dbReference type="GO" id="GO:0005652">
    <property type="term" value="C:nuclear lamina"/>
    <property type="evidence" value="ECO:0007669"/>
    <property type="project" value="TreeGrafter"/>
</dbReference>
<dbReference type="GO" id="GO:0005200">
    <property type="term" value="F:structural constituent of cytoskeleton"/>
    <property type="evidence" value="ECO:0007669"/>
    <property type="project" value="TreeGrafter"/>
</dbReference>
<dbReference type="GO" id="GO:0090435">
    <property type="term" value="P:protein localization to nuclear envelope"/>
    <property type="evidence" value="ECO:0007669"/>
    <property type="project" value="TreeGrafter"/>
</dbReference>
<dbReference type="GO" id="GO:0051664">
    <property type="term" value="P:nuclear pore localization"/>
    <property type="evidence" value="ECO:0007669"/>
    <property type="project" value="TreeGrafter"/>
</dbReference>
<dbReference type="EMBL" id="CAJHNH020002024">
    <property type="protein sequence ID" value="CAG5125325.1"/>
    <property type="molecule type" value="Genomic_DNA"/>
</dbReference>
<evidence type="ECO:0000259" key="4">
    <source>
        <dbReference type="Pfam" id="PF00038"/>
    </source>
</evidence>
<dbReference type="AlphaFoldDB" id="A0A8S3ZBS7"/>
<reference evidence="5" key="1">
    <citation type="submission" date="2021-04" db="EMBL/GenBank/DDBJ databases">
        <authorList>
            <consortium name="Molecular Ecology Group"/>
        </authorList>
    </citation>
    <scope>NUCLEOTIDE SEQUENCE</scope>
</reference>
<gene>
    <name evidence="5" type="ORF">CUNI_LOCUS10883</name>
</gene>
<evidence type="ECO:0000313" key="6">
    <source>
        <dbReference type="Proteomes" id="UP000678393"/>
    </source>
</evidence>
<dbReference type="GO" id="GO:0007097">
    <property type="term" value="P:nuclear migration"/>
    <property type="evidence" value="ECO:0007669"/>
    <property type="project" value="TreeGrafter"/>
</dbReference>
<keyword evidence="6" id="KW-1185">Reference proteome</keyword>
<dbReference type="GO" id="GO:0006998">
    <property type="term" value="P:nuclear envelope organization"/>
    <property type="evidence" value="ECO:0007669"/>
    <property type="project" value="TreeGrafter"/>
</dbReference>
<dbReference type="Gene3D" id="1.20.5.1160">
    <property type="entry name" value="Vasodilator-stimulated phosphoprotein"/>
    <property type="match status" value="1"/>
</dbReference>
<feature type="non-terminal residue" evidence="5">
    <location>
        <position position="330"/>
    </location>
</feature>
<evidence type="ECO:0000256" key="3">
    <source>
        <dbReference type="SAM" id="Coils"/>
    </source>
</evidence>